<gene>
    <name evidence="3" type="ORF">RM553_06560</name>
</gene>
<sequence>MIKYFLFVLFASVTLSNLQAQEYSFGLKAGINRAMGGELTGIPNGGFNGDTFQAESNIGFHGGAFFEIRFGKFLVRPEAIYNTIETEFDFPTRPSVYAVDKLSIPLLIGYNIFGPVDVYAGPAYTNIINATLQGNELNNSEVVAQNSPLSAHLGVKAGFGRFEIDFRYDRTLSSEQNQDVDIVNSQFGVNRANFTDSRLNQILLSLSFKLFDSEANPGRRSGRGCYF</sequence>
<dbReference type="EMBL" id="JAVRHQ010000005">
    <property type="protein sequence ID" value="MDT0642491.1"/>
    <property type="molecule type" value="Genomic_DNA"/>
</dbReference>
<proteinExistence type="predicted"/>
<evidence type="ECO:0000256" key="1">
    <source>
        <dbReference type="SAM" id="SignalP"/>
    </source>
</evidence>
<comment type="caution">
    <text evidence="3">The sequence shown here is derived from an EMBL/GenBank/DDBJ whole genome shotgun (WGS) entry which is preliminary data.</text>
</comment>
<dbReference type="InterPro" id="IPR025665">
    <property type="entry name" value="Beta-barrel_OMP_2"/>
</dbReference>
<reference evidence="3 4" key="1">
    <citation type="submission" date="2023-09" db="EMBL/GenBank/DDBJ databases">
        <authorList>
            <person name="Rey-Velasco X."/>
        </authorList>
    </citation>
    <scope>NUCLEOTIDE SEQUENCE [LARGE SCALE GENOMIC DNA]</scope>
    <source>
        <strain evidence="3 4">F363</strain>
    </source>
</reference>
<dbReference type="Pfam" id="PF13568">
    <property type="entry name" value="OMP_b-brl_2"/>
    <property type="match status" value="1"/>
</dbReference>
<protein>
    <submittedName>
        <fullName evidence="3">Outer membrane beta-barrel protein</fullName>
    </submittedName>
</protein>
<organism evidence="3 4">
    <name type="scientific">Autumnicola tepida</name>
    <dbReference type="NCBI Taxonomy" id="3075595"/>
    <lineage>
        <taxon>Bacteria</taxon>
        <taxon>Pseudomonadati</taxon>
        <taxon>Bacteroidota</taxon>
        <taxon>Flavobacteriia</taxon>
        <taxon>Flavobacteriales</taxon>
        <taxon>Flavobacteriaceae</taxon>
        <taxon>Autumnicola</taxon>
    </lineage>
</organism>
<evidence type="ECO:0000259" key="2">
    <source>
        <dbReference type="Pfam" id="PF13568"/>
    </source>
</evidence>
<feature type="chain" id="PRO_5047533658" evidence="1">
    <location>
        <begin position="21"/>
        <end position="227"/>
    </location>
</feature>
<dbReference type="RefSeq" id="WP_311534157.1">
    <property type="nucleotide sequence ID" value="NZ_JAVRHQ010000005.1"/>
</dbReference>
<name>A0ABU3C828_9FLAO</name>
<evidence type="ECO:0000313" key="4">
    <source>
        <dbReference type="Proteomes" id="UP001262889"/>
    </source>
</evidence>
<keyword evidence="4" id="KW-1185">Reference proteome</keyword>
<dbReference type="Proteomes" id="UP001262889">
    <property type="component" value="Unassembled WGS sequence"/>
</dbReference>
<feature type="domain" description="Outer membrane protein beta-barrel" evidence="2">
    <location>
        <begin position="19"/>
        <end position="174"/>
    </location>
</feature>
<accession>A0ABU3C828</accession>
<feature type="signal peptide" evidence="1">
    <location>
        <begin position="1"/>
        <end position="20"/>
    </location>
</feature>
<keyword evidence="1" id="KW-0732">Signal</keyword>
<evidence type="ECO:0000313" key="3">
    <source>
        <dbReference type="EMBL" id="MDT0642491.1"/>
    </source>
</evidence>